<organism evidence="3">
    <name type="scientific">Salmonella enterica subsp. enterica serovar Aqua</name>
    <dbReference type="NCBI Taxonomy" id="1302615"/>
    <lineage>
        <taxon>Bacteria</taxon>
        <taxon>Pseudomonadati</taxon>
        <taxon>Pseudomonadota</taxon>
        <taxon>Gammaproteobacteria</taxon>
        <taxon>Enterobacterales</taxon>
        <taxon>Enterobacteriaceae</taxon>
        <taxon>Salmonella</taxon>
    </lineage>
</organism>
<reference evidence="3" key="1">
    <citation type="submission" date="2018-12" db="EMBL/GenBank/DDBJ databases">
        <authorList>
            <person name="Ashton P.M."/>
            <person name="Dallman T."/>
            <person name="Nair S."/>
            <person name="De Pinna E."/>
            <person name="Peters T."/>
            <person name="Grant K."/>
        </authorList>
    </citation>
    <scope>NUCLEOTIDE SEQUENCE</scope>
    <source>
        <strain evidence="3">650060</strain>
    </source>
</reference>
<evidence type="ECO:0000259" key="1">
    <source>
        <dbReference type="Pfam" id="PF09983"/>
    </source>
</evidence>
<dbReference type="Pfam" id="PF09983">
    <property type="entry name" value="JetD_C"/>
    <property type="match status" value="1"/>
</dbReference>
<proteinExistence type="predicted"/>
<sequence>MRLWWTMANIMFEIKTVREKLLRQWRRYDFHRRWLNGSLEFPLQISLPKITDRQLLHSFVDLQTQVIRFRQVCERLPGIETIEKEFSFSSMGRQRIPVAVAVMSMDDLCRFLGQKISWDNFVNDVTLLRCFFPESDRWPGDNISLIEEYHGVWPQLIHVCRYFMAMPRPGLYLRQLDIVGIDSKFIERHKRVLRQLLDCLLPQECIDFRYSQLTHSGFEQRYGLLHEKPVIRFRLLDPGLRQYFCGMRDLSVPVDEFVALELPLSMVYITENKVNFLAFPDVSNAIVIFGQGYGVQLLRSVTWLNNVRIFYWGDIDSNGFAILSQLRSYFPHVKSLLMDEMTILASRDFWGDEPEKNNHSAGQLPFLTEQEQIVYQRIKTHCWKKYLRIEQERIPFNLLIQALLTNQISG</sequence>
<evidence type="ECO:0000313" key="3">
    <source>
        <dbReference type="EMBL" id="ECA3795311.1"/>
    </source>
</evidence>
<dbReference type="Pfam" id="PF11795">
    <property type="entry name" value="DUF3322"/>
    <property type="match status" value="1"/>
</dbReference>
<gene>
    <name evidence="3" type="ORF">EKG95_26625</name>
</gene>
<dbReference type="InterPro" id="IPR024537">
    <property type="entry name" value="DUF3322"/>
</dbReference>
<feature type="domain" description="DUF3322" evidence="2">
    <location>
        <begin position="15"/>
        <end position="198"/>
    </location>
</feature>
<dbReference type="InterPro" id="IPR014544">
    <property type="entry name" value="UCP028408"/>
</dbReference>
<evidence type="ECO:0000259" key="2">
    <source>
        <dbReference type="Pfam" id="PF11795"/>
    </source>
</evidence>
<dbReference type="PIRSF" id="PIRSF028408">
    <property type="entry name" value="UCP028408"/>
    <property type="match status" value="1"/>
</dbReference>
<dbReference type="AlphaFoldDB" id="A0A5X6EUM4"/>
<name>A0A5X6EUM4_SALET</name>
<feature type="domain" description="Wadjet protein JetD C-terminal" evidence="1">
    <location>
        <begin position="223"/>
        <end position="402"/>
    </location>
</feature>
<dbReference type="EMBL" id="AAHUDZ010000078">
    <property type="protein sequence ID" value="ECA3795311.1"/>
    <property type="molecule type" value="Genomic_DNA"/>
</dbReference>
<comment type="caution">
    <text evidence="3">The sequence shown here is derived from an EMBL/GenBank/DDBJ whole genome shotgun (WGS) entry which is preliminary data.</text>
</comment>
<dbReference type="InterPro" id="IPR024534">
    <property type="entry name" value="JetD_C"/>
</dbReference>
<protein>
    <submittedName>
        <fullName evidence="3">DUF3322 and DUF2220 domain-containing protein</fullName>
    </submittedName>
</protein>
<accession>A0A5X6EUM4</accession>